<evidence type="ECO:0000256" key="1">
    <source>
        <dbReference type="SAM" id="MobiDB-lite"/>
    </source>
</evidence>
<sequence length="113" mass="11943">MALAERRSFPETRLLVARGIVGEACSVDSLVVTVLFSSALVLPVREPEEGQSKRQTSVKTSEGEESANNAPSAAQRMRIGGNEGGEVSLPGVSYTECFVKLPSSLDASSEDVD</sequence>
<protein>
    <submittedName>
        <fullName evidence="2">Uncharacterized protein</fullName>
    </submittedName>
</protein>
<feature type="region of interest" description="Disordered" evidence="1">
    <location>
        <begin position="46"/>
        <end position="88"/>
    </location>
</feature>
<comment type="caution">
    <text evidence="2">The sequence shown here is derived from an EMBL/GenBank/DDBJ whole genome shotgun (WGS) entry which is preliminary data.</text>
</comment>
<dbReference type="AlphaFoldDB" id="A0A556U998"/>
<dbReference type="Proteomes" id="UP000319801">
    <property type="component" value="Unassembled WGS sequence"/>
</dbReference>
<feature type="compositionally biased region" description="Polar residues" evidence="1">
    <location>
        <begin position="53"/>
        <end position="72"/>
    </location>
</feature>
<keyword evidence="3" id="KW-1185">Reference proteome</keyword>
<organism evidence="2 3">
    <name type="scientific">Bagarius yarrelli</name>
    <name type="common">Goonch</name>
    <name type="synonym">Bagrus yarrelli</name>
    <dbReference type="NCBI Taxonomy" id="175774"/>
    <lineage>
        <taxon>Eukaryota</taxon>
        <taxon>Metazoa</taxon>
        <taxon>Chordata</taxon>
        <taxon>Craniata</taxon>
        <taxon>Vertebrata</taxon>
        <taxon>Euteleostomi</taxon>
        <taxon>Actinopterygii</taxon>
        <taxon>Neopterygii</taxon>
        <taxon>Teleostei</taxon>
        <taxon>Ostariophysi</taxon>
        <taxon>Siluriformes</taxon>
        <taxon>Sisoridae</taxon>
        <taxon>Sisorinae</taxon>
        <taxon>Bagarius</taxon>
    </lineage>
</organism>
<proteinExistence type="predicted"/>
<evidence type="ECO:0000313" key="3">
    <source>
        <dbReference type="Proteomes" id="UP000319801"/>
    </source>
</evidence>
<dbReference type="EMBL" id="VCAZ01000065">
    <property type="protein sequence ID" value="TSO25221.1"/>
    <property type="molecule type" value="Genomic_DNA"/>
</dbReference>
<reference evidence="2 3" key="1">
    <citation type="journal article" date="2019" name="Genome Biol. Evol.">
        <title>Whole-Genome Sequencing of the Giant Devil Catfish, Bagarius yarrelli.</title>
        <authorList>
            <person name="Jiang W."/>
            <person name="Lv Y."/>
            <person name="Cheng L."/>
            <person name="Yang K."/>
            <person name="Chao B."/>
            <person name="Wang X."/>
            <person name="Li Y."/>
            <person name="Pan X."/>
            <person name="You X."/>
            <person name="Zhang Y."/>
            <person name="Yang J."/>
            <person name="Li J."/>
            <person name="Zhang X."/>
            <person name="Liu S."/>
            <person name="Sun C."/>
            <person name="Yang J."/>
            <person name="Shi Q."/>
        </authorList>
    </citation>
    <scope>NUCLEOTIDE SEQUENCE [LARGE SCALE GENOMIC DNA]</scope>
    <source>
        <strain evidence="2">JWS20170419001</strain>
        <tissue evidence="2">Muscle</tissue>
    </source>
</reference>
<evidence type="ECO:0000313" key="2">
    <source>
        <dbReference type="EMBL" id="TSO25221.1"/>
    </source>
</evidence>
<gene>
    <name evidence="2" type="ORF">Baya_8844</name>
</gene>
<accession>A0A556U998</accession>
<name>A0A556U998_BAGYA</name>